<dbReference type="SUPFAM" id="SSF49373">
    <property type="entry name" value="Invasin/intimin cell-adhesion fragments"/>
    <property type="match status" value="1"/>
</dbReference>
<name>A0A2V3WND1_9BACI</name>
<dbReference type="Gene3D" id="2.60.40.10">
    <property type="entry name" value="Immunoglobulins"/>
    <property type="match status" value="1"/>
</dbReference>
<evidence type="ECO:0000259" key="2">
    <source>
        <dbReference type="Pfam" id="PF19077"/>
    </source>
</evidence>
<dbReference type="OrthoDB" id="9809781at2"/>
<dbReference type="InterPro" id="IPR044016">
    <property type="entry name" value="Big_13"/>
</dbReference>
<dbReference type="InterPro" id="IPR008964">
    <property type="entry name" value="Invasin/intimin_cell_adhesion"/>
</dbReference>
<comment type="caution">
    <text evidence="3">The sequence shown here is derived from an EMBL/GenBank/DDBJ whole genome shotgun (WGS) entry which is preliminary data.</text>
</comment>
<protein>
    <submittedName>
        <fullName evidence="3">Calcineurin-like phosphoesterase family protein</fullName>
    </submittedName>
</protein>
<dbReference type="AlphaFoldDB" id="A0A2V3WND1"/>
<dbReference type="Pfam" id="PF19077">
    <property type="entry name" value="Big_13"/>
    <property type="match status" value="1"/>
</dbReference>
<dbReference type="RefSeq" id="WP_158525447.1">
    <property type="nucleotide sequence ID" value="NZ_JBHUHB010000001.1"/>
</dbReference>
<gene>
    <name evidence="3" type="ORF">DFR56_101109</name>
</gene>
<dbReference type="InterPro" id="IPR004843">
    <property type="entry name" value="Calcineurin-like_PHP"/>
</dbReference>
<organism evidence="3 4">
    <name type="scientific">Pseudogracilibacillus auburnensis</name>
    <dbReference type="NCBI Taxonomy" id="1494959"/>
    <lineage>
        <taxon>Bacteria</taxon>
        <taxon>Bacillati</taxon>
        <taxon>Bacillota</taxon>
        <taxon>Bacilli</taxon>
        <taxon>Bacillales</taxon>
        <taxon>Bacillaceae</taxon>
        <taxon>Pseudogracilibacillus</taxon>
    </lineage>
</organism>
<dbReference type="Gene3D" id="2.60.40.1080">
    <property type="match status" value="1"/>
</dbReference>
<dbReference type="GO" id="GO:0016787">
    <property type="term" value="F:hydrolase activity"/>
    <property type="evidence" value="ECO:0007669"/>
    <property type="project" value="InterPro"/>
</dbReference>
<evidence type="ECO:0000313" key="3">
    <source>
        <dbReference type="EMBL" id="PXW90199.1"/>
    </source>
</evidence>
<dbReference type="Pfam" id="PF00149">
    <property type="entry name" value="Metallophos"/>
    <property type="match status" value="1"/>
</dbReference>
<dbReference type="SUPFAM" id="SSF56300">
    <property type="entry name" value="Metallo-dependent phosphatases"/>
    <property type="match status" value="1"/>
</dbReference>
<dbReference type="Gene3D" id="2.60.120.430">
    <property type="entry name" value="Galactose-binding lectin"/>
    <property type="match status" value="1"/>
</dbReference>
<evidence type="ECO:0000259" key="1">
    <source>
        <dbReference type="Pfam" id="PF00149"/>
    </source>
</evidence>
<evidence type="ECO:0000313" key="4">
    <source>
        <dbReference type="Proteomes" id="UP000247978"/>
    </source>
</evidence>
<dbReference type="InterPro" id="IPR051918">
    <property type="entry name" value="STPP_CPPED1"/>
</dbReference>
<keyword evidence="4" id="KW-1185">Reference proteome</keyword>
<dbReference type="PANTHER" id="PTHR43143">
    <property type="entry name" value="METALLOPHOSPHOESTERASE, CALCINEURIN SUPERFAMILY"/>
    <property type="match status" value="1"/>
</dbReference>
<feature type="domain" description="Bacterial Ig-like" evidence="2">
    <location>
        <begin position="283"/>
        <end position="356"/>
    </location>
</feature>
<dbReference type="InterPro" id="IPR029052">
    <property type="entry name" value="Metallo-depent_PP-like"/>
</dbReference>
<dbReference type="Gene3D" id="3.60.21.10">
    <property type="match status" value="1"/>
</dbReference>
<dbReference type="EMBL" id="QJJQ01000001">
    <property type="protein sequence ID" value="PXW90199.1"/>
    <property type="molecule type" value="Genomic_DNA"/>
</dbReference>
<dbReference type="PANTHER" id="PTHR43143:SF1">
    <property type="entry name" value="SERINE_THREONINE-PROTEIN PHOSPHATASE CPPED1"/>
    <property type="match status" value="1"/>
</dbReference>
<reference evidence="3 4" key="1">
    <citation type="submission" date="2018-05" db="EMBL/GenBank/DDBJ databases">
        <title>Genomic Encyclopedia of Type Strains, Phase IV (KMG-IV): sequencing the most valuable type-strain genomes for metagenomic binning, comparative biology and taxonomic classification.</title>
        <authorList>
            <person name="Goeker M."/>
        </authorList>
    </citation>
    <scope>NUCLEOTIDE SEQUENCE [LARGE SCALE GENOMIC DNA]</scope>
    <source>
        <strain evidence="3 4">DSM 28556</strain>
    </source>
</reference>
<feature type="domain" description="Calcineurin-like phosphoesterase" evidence="1">
    <location>
        <begin position="378"/>
        <end position="556"/>
    </location>
</feature>
<dbReference type="InterPro" id="IPR013783">
    <property type="entry name" value="Ig-like_fold"/>
</dbReference>
<proteinExistence type="predicted"/>
<dbReference type="Proteomes" id="UP000247978">
    <property type="component" value="Unassembled WGS sequence"/>
</dbReference>
<sequence length="697" mass="79560">MSRKVLLLDDFEHDNITKYETNHSFVTSYHLSISKNFAKTGKNSLKISYHFGEWLKGNGAMYVLFKENIASSRRPVKFGLWVYGDGKSPWLRAVFMDGNGERKTVNLTKANIDWVGWRYVDAAIDQSWELPIKLEQIYAVETDKKLQGDASYSGEIYFDQLRFVYIDDEDLIGPIFTEVFPKEERVYQQTFTFSTKVVDDMSGVDPESIFVKVNGQRVPHHYCHKTGLISYPFKQVDERVLHLVVTARDYAGNLSLPPIDKKLKVDVSPDIEPPKVTNITPTENVITYSNKPRITFNVIDEKSGVDKKDIIVRLDGEKLEVKYDKRSGWCYTFPTKKLLDGEHVFTITVKDRAGNRLDPIKRKINVQDIANEVEDTFSICVIPDTHCAQYAELLLKTVVRESAPIVIHMGDMVEEAKEEEFQRMKKNIHLLDDKKLLTVAGNHEAFQGNLDLYQHYFGSPTFHMEMNNTLIVVLNSAFEQSISQSDSTQFHYLNDVLAQTTAKNIVIATHVPTKDHYGTAHSLVDEDAKKLEQIVRDFKYQNQHVQIMVLFGHLHVLQTWKDEAQTHYIITGNGAKKGYVSHQNGNLLGYGVLSVTPNGMNYQFKPLLASVDIKVAPLKVNKRTRHLLQVYGYVNVLQSNYSVDLTNLDSIYKKWTSSDPNVITINDQGVIFGKERGTARIQVEVNGKKADVMIEVE</sequence>
<accession>A0A2V3WND1</accession>